<evidence type="ECO:0000313" key="1">
    <source>
        <dbReference type="EMBL" id="EON74747.1"/>
    </source>
</evidence>
<evidence type="ECO:0000313" key="2">
    <source>
        <dbReference type="Proteomes" id="UP000013909"/>
    </source>
</evidence>
<protein>
    <submittedName>
        <fullName evidence="1">Uncharacterized protein</fullName>
    </submittedName>
</protein>
<organism evidence="1 2">
    <name type="scientific">Lunatimonas lonarensis</name>
    <dbReference type="NCBI Taxonomy" id="1232681"/>
    <lineage>
        <taxon>Bacteria</taxon>
        <taxon>Pseudomonadati</taxon>
        <taxon>Bacteroidota</taxon>
        <taxon>Cytophagia</taxon>
        <taxon>Cytophagales</taxon>
        <taxon>Cyclobacteriaceae</taxon>
    </lineage>
</organism>
<reference evidence="1 2" key="1">
    <citation type="submission" date="2013-02" db="EMBL/GenBank/DDBJ databases">
        <title>A novel strain isolated from Lonar lake, Maharashtra, India.</title>
        <authorList>
            <person name="Singh A."/>
        </authorList>
    </citation>
    <scope>NUCLEOTIDE SEQUENCE [LARGE SCALE GENOMIC DNA]</scope>
    <source>
        <strain evidence="1 2">AK24</strain>
    </source>
</reference>
<dbReference type="AlphaFoldDB" id="R7ZKZ5"/>
<proteinExistence type="predicted"/>
<name>R7ZKZ5_9BACT</name>
<dbReference type="EMBL" id="AQHR01000126">
    <property type="protein sequence ID" value="EON74747.1"/>
    <property type="molecule type" value="Genomic_DNA"/>
</dbReference>
<comment type="caution">
    <text evidence="1">The sequence shown here is derived from an EMBL/GenBank/DDBJ whole genome shotgun (WGS) entry which is preliminary data.</text>
</comment>
<keyword evidence="2" id="KW-1185">Reference proteome</keyword>
<accession>R7ZKZ5</accession>
<dbReference type="Proteomes" id="UP000013909">
    <property type="component" value="Unassembled WGS sequence"/>
</dbReference>
<sequence>MHGEKPCGRSSLQEAGNRYAKSLLLPEVSFRLSSFATRQLVGLFQL</sequence>
<gene>
    <name evidence="1" type="ORF">ADIS_4858</name>
</gene>